<reference evidence="3" key="1">
    <citation type="submission" date="2014-03" db="EMBL/GenBank/DDBJ databases">
        <title>The Genome Sequence of Puccinia striiformis f. sp. tritici PST-78.</title>
        <authorList>
            <consortium name="The Broad Institute Genome Sequencing Platform"/>
            <person name="Cuomo C."/>
            <person name="Hulbert S."/>
            <person name="Chen X."/>
            <person name="Walker B."/>
            <person name="Young S.K."/>
            <person name="Zeng Q."/>
            <person name="Gargeya S."/>
            <person name="Fitzgerald M."/>
            <person name="Haas B."/>
            <person name="Abouelleil A."/>
            <person name="Alvarado L."/>
            <person name="Arachchi H.M."/>
            <person name="Berlin A.M."/>
            <person name="Chapman S.B."/>
            <person name="Goldberg J."/>
            <person name="Griggs A."/>
            <person name="Gujja S."/>
            <person name="Hansen M."/>
            <person name="Howarth C."/>
            <person name="Imamovic A."/>
            <person name="Larimer J."/>
            <person name="McCowan C."/>
            <person name="Montmayeur A."/>
            <person name="Murphy C."/>
            <person name="Neiman D."/>
            <person name="Pearson M."/>
            <person name="Priest M."/>
            <person name="Roberts A."/>
            <person name="Saif S."/>
            <person name="Shea T."/>
            <person name="Sisk P."/>
            <person name="Sykes S."/>
            <person name="Wortman J."/>
            <person name="Nusbaum C."/>
            <person name="Birren B."/>
        </authorList>
    </citation>
    <scope>NUCLEOTIDE SEQUENCE [LARGE SCALE GENOMIC DNA]</scope>
    <source>
        <strain evidence="3">race PST-78</strain>
    </source>
</reference>
<comment type="caution">
    <text evidence="2">The sequence shown here is derived from an EMBL/GenBank/DDBJ whole genome shotgun (WGS) entry which is preliminary data.</text>
</comment>
<feature type="region of interest" description="Disordered" evidence="1">
    <location>
        <begin position="74"/>
        <end position="107"/>
    </location>
</feature>
<gene>
    <name evidence="2" type="ORF">PSTG_00785</name>
</gene>
<keyword evidence="3" id="KW-1185">Reference proteome</keyword>
<evidence type="ECO:0000313" key="2">
    <source>
        <dbReference type="EMBL" id="KNF06279.1"/>
    </source>
</evidence>
<evidence type="ECO:0000313" key="3">
    <source>
        <dbReference type="Proteomes" id="UP000054564"/>
    </source>
</evidence>
<protein>
    <submittedName>
        <fullName evidence="2">Uncharacterized protein</fullName>
    </submittedName>
</protein>
<dbReference type="Proteomes" id="UP000054564">
    <property type="component" value="Unassembled WGS sequence"/>
</dbReference>
<evidence type="ECO:0000256" key="1">
    <source>
        <dbReference type="SAM" id="MobiDB-lite"/>
    </source>
</evidence>
<dbReference type="EMBL" id="AJIL01000004">
    <property type="protein sequence ID" value="KNF06279.1"/>
    <property type="molecule type" value="Genomic_DNA"/>
</dbReference>
<organism evidence="2 3">
    <name type="scientific">Puccinia striiformis f. sp. tritici PST-78</name>
    <dbReference type="NCBI Taxonomy" id="1165861"/>
    <lineage>
        <taxon>Eukaryota</taxon>
        <taxon>Fungi</taxon>
        <taxon>Dikarya</taxon>
        <taxon>Basidiomycota</taxon>
        <taxon>Pucciniomycotina</taxon>
        <taxon>Pucciniomycetes</taxon>
        <taxon>Pucciniales</taxon>
        <taxon>Pucciniaceae</taxon>
        <taxon>Puccinia</taxon>
    </lineage>
</organism>
<name>A0A0L0W456_9BASI</name>
<proteinExistence type="predicted"/>
<dbReference type="AlphaFoldDB" id="A0A0L0W456"/>
<accession>A0A0L0W456</accession>
<sequence length="107" mass="12201">MSRFETSLHGIDLSIKYTMRYEALHAFDRTTSSTNLIPAPNPIPGVKKMLEDDFHQFQQAIELLNMSRRRPFEALPDDTALESQLPDDTALESQPSWSGLPKQLAKR</sequence>